<organism evidence="1 2">
    <name type="scientific">Romanomermis culicivorax</name>
    <name type="common">Nematode worm</name>
    <dbReference type="NCBI Taxonomy" id="13658"/>
    <lineage>
        <taxon>Eukaryota</taxon>
        <taxon>Metazoa</taxon>
        <taxon>Ecdysozoa</taxon>
        <taxon>Nematoda</taxon>
        <taxon>Enoplea</taxon>
        <taxon>Dorylaimia</taxon>
        <taxon>Mermithida</taxon>
        <taxon>Mermithoidea</taxon>
        <taxon>Mermithidae</taxon>
        <taxon>Romanomermis</taxon>
    </lineage>
</organism>
<evidence type="ECO:0000313" key="1">
    <source>
        <dbReference type="Proteomes" id="UP000887565"/>
    </source>
</evidence>
<evidence type="ECO:0000313" key="2">
    <source>
        <dbReference type="WBParaSite" id="nRc.2.0.1.t13798-RA"/>
    </source>
</evidence>
<keyword evidence="1" id="KW-1185">Reference proteome</keyword>
<name>A0A915IIW3_ROMCU</name>
<dbReference type="Proteomes" id="UP000887565">
    <property type="component" value="Unplaced"/>
</dbReference>
<protein>
    <submittedName>
        <fullName evidence="2">Uncharacterized protein</fullName>
    </submittedName>
</protein>
<reference evidence="2" key="1">
    <citation type="submission" date="2022-11" db="UniProtKB">
        <authorList>
            <consortium name="WormBaseParasite"/>
        </authorList>
    </citation>
    <scope>IDENTIFICATION</scope>
</reference>
<accession>A0A915IIW3</accession>
<dbReference type="WBParaSite" id="nRc.2.0.1.t13798-RA">
    <property type="protein sequence ID" value="nRc.2.0.1.t13798-RA"/>
    <property type="gene ID" value="nRc.2.0.1.g13798"/>
</dbReference>
<sequence length="83" mass="9797">MRPTRRGNFVVACGQKFQIWRRRRSKLALRQQLQFTPTEKDFVHVVDVHFSIFSSKNSDAQFIGRKYVENWCGARVDHSQVVT</sequence>
<dbReference type="AlphaFoldDB" id="A0A915IIW3"/>
<proteinExistence type="predicted"/>